<comment type="caution">
    <text evidence="2">The sequence shown here is derived from an EMBL/GenBank/DDBJ whole genome shotgun (WGS) entry which is preliminary data.</text>
</comment>
<dbReference type="EMBL" id="BCMJ01000002">
    <property type="protein sequence ID" value="GAT18222.1"/>
    <property type="molecule type" value="Genomic_DNA"/>
</dbReference>
<name>A0A1Z5H4Z8_9LACO</name>
<dbReference type="Proteomes" id="UP000223370">
    <property type="component" value="Unassembled WGS sequence"/>
</dbReference>
<keyword evidence="1" id="KW-1133">Transmembrane helix</keyword>
<evidence type="ECO:0008006" key="4">
    <source>
        <dbReference type="Google" id="ProtNLM"/>
    </source>
</evidence>
<organism evidence="2 3">
    <name type="scientific">Secundilactobacillus silagincola</name>
    <dbReference type="NCBI Taxonomy" id="1714681"/>
    <lineage>
        <taxon>Bacteria</taxon>
        <taxon>Bacillati</taxon>
        <taxon>Bacillota</taxon>
        <taxon>Bacilli</taxon>
        <taxon>Lactobacillales</taxon>
        <taxon>Lactobacillaceae</taxon>
        <taxon>Secundilactobacillus</taxon>
    </lineage>
</organism>
<keyword evidence="3" id="KW-1185">Reference proteome</keyword>
<sequence length="167" mass="19164">MVAILLFAGVLLFAGSMIFMSGGTKKTVWVIIGLILTVGSILLMILNFNQYLGMKKVTVSHEYPLTSSLTTKKRVLLYRQIGTKNERVYLYKSNPLEHKLEHTDPTQGPVEITQNAKHNQLKVTRTYRVYRNEELRLLFSVGVKNHDYAGTQWHFSLKPGWHLVRMS</sequence>
<evidence type="ECO:0000256" key="1">
    <source>
        <dbReference type="SAM" id="Phobius"/>
    </source>
</evidence>
<proteinExistence type="predicted"/>
<evidence type="ECO:0000313" key="3">
    <source>
        <dbReference type="Proteomes" id="UP000223370"/>
    </source>
</evidence>
<evidence type="ECO:0000313" key="2">
    <source>
        <dbReference type="EMBL" id="GAT18222.1"/>
    </source>
</evidence>
<dbReference type="InterPro" id="IPR032083">
    <property type="entry name" value="DUF4811"/>
</dbReference>
<keyword evidence="1" id="KW-0812">Transmembrane</keyword>
<keyword evidence="1" id="KW-0472">Membrane</keyword>
<accession>A0A1Z5H4Z8</accession>
<dbReference type="Pfam" id="PF16069">
    <property type="entry name" value="DUF4811"/>
    <property type="match status" value="1"/>
</dbReference>
<dbReference type="AlphaFoldDB" id="A0A1Z5H4Z8"/>
<gene>
    <name evidence="2" type="ORF">IWT5_00495</name>
</gene>
<reference evidence="2 3" key="1">
    <citation type="submission" date="2015-11" db="EMBL/GenBank/DDBJ databases">
        <title>Draft genome sequences of new species of the genus Lactobacillus isolated from orchardgrass silage.</title>
        <authorList>
            <person name="Tohno M."/>
            <person name="Tanizawa Y."/>
            <person name="Arita M."/>
        </authorList>
    </citation>
    <scope>NUCLEOTIDE SEQUENCE [LARGE SCALE GENOMIC DNA]</scope>
    <source>
        <strain evidence="2 3">IWT5</strain>
    </source>
</reference>
<protein>
    <recommendedName>
        <fullName evidence="4">DUF4811 domain-containing protein</fullName>
    </recommendedName>
</protein>
<dbReference type="RefSeq" id="WP_098823747.1">
    <property type="nucleotide sequence ID" value="NZ_BCMJ01000002.1"/>
</dbReference>
<feature type="transmembrane region" description="Helical" evidence="1">
    <location>
        <begin position="28"/>
        <end position="46"/>
    </location>
</feature>
<dbReference type="OrthoDB" id="2249491at2"/>